<evidence type="ECO:0000256" key="3">
    <source>
        <dbReference type="ARBA" id="ARBA00022553"/>
    </source>
</evidence>
<dbReference type="SMART" id="SM00091">
    <property type="entry name" value="PAS"/>
    <property type="match status" value="1"/>
</dbReference>
<gene>
    <name evidence="9" type="ORF">SAMN04488108_0078</name>
</gene>
<dbReference type="InterPro" id="IPR036890">
    <property type="entry name" value="HATPase_C_sf"/>
</dbReference>
<dbReference type="PROSITE" id="PS50109">
    <property type="entry name" value="HIS_KIN"/>
    <property type="match status" value="1"/>
</dbReference>
<dbReference type="InterPro" id="IPR003594">
    <property type="entry name" value="HATPase_dom"/>
</dbReference>
<comment type="catalytic activity">
    <reaction evidence="1">
        <text>ATP + protein L-histidine = ADP + protein N-phospho-L-histidine.</text>
        <dbReference type="EC" id="2.7.13.3"/>
    </reaction>
</comment>
<keyword evidence="7" id="KW-0472">Membrane</keyword>
<evidence type="ECO:0000256" key="7">
    <source>
        <dbReference type="SAM" id="Phobius"/>
    </source>
</evidence>
<dbReference type="GO" id="GO:0016036">
    <property type="term" value="P:cellular response to phosphate starvation"/>
    <property type="evidence" value="ECO:0007669"/>
    <property type="project" value="TreeGrafter"/>
</dbReference>
<evidence type="ECO:0000313" key="10">
    <source>
        <dbReference type="Proteomes" id="UP000184609"/>
    </source>
</evidence>
<keyword evidence="5 9" id="KW-0418">Kinase</keyword>
<dbReference type="InterPro" id="IPR000014">
    <property type="entry name" value="PAS"/>
</dbReference>
<keyword evidence="3" id="KW-0597">Phosphoprotein</keyword>
<proteinExistence type="predicted"/>
<keyword evidence="6" id="KW-0902">Two-component regulatory system</keyword>
<dbReference type="PRINTS" id="PR00344">
    <property type="entry name" value="BCTRLSENSOR"/>
</dbReference>
<dbReference type="Pfam" id="PF02518">
    <property type="entry name" value="HATPase_c"/>
    <property type="match status" value="1"/>
</dbReference>
<feature type="transmembrane region" description="Helical" evidence="7">
    <location>
        <begin position="6"/>
        <end position="28"/>
    </location>
</feature>
<dbReference type="CDD" id="cd00075">
    <property type="entry name" value="HATPase"/>
    <property type="match status" value="1"/>
</dbReference>
<dbReference type="Gene3D" id="3.30.450.20">
    <property type="entry name" value="PAS domain"/>
    <property type="match status" value="1"/>
</dbReference>
<evidence type="ECO:0000256" key="5">
    <source>
        <dbReference type="ARBA" id="ARBA00022777"/>
    </source>
</evidence>
<dbReference type="STRING" id="1073327.SAMN04488108_0078"/>
<dbReference type="OrthoDB" id="1269247at2"/>
<feature type="transmembrane region" description="Helical" evidence="7">
    <location>
        <begin position="98"/>
        <end position="116"/>
    </location>
</feature>
<dbReference type="GO" id="GO:0000155">
    <property type="term" value="F:phosphorelay sensor kinase activity"/>
    <property type="evidence" value="ECO:0007669"/>
    <property type="project" value="InterPro"/>
</dbReference>
<dbReference type="PANTHER" id="PTHR45453">
    <property type="entry name" value="PHOSPHATE REGULON SENSOR PROTEIN PHOR"/>
    <property type="match status" value="1"/>
</dbReference>
<keyword evidence="7" id="KW-1133">Transmembrane helix</keyword>
<feature type="transmembrane region" description="Helical" evidence="7">
    <location>
        <begin position="212"/>
        <end position="230"/>
    </location>
</feature>
<evidence type="ECO:0000256" key="1">
    <source>
        <dbReference type="ARBA" id="ARBA00000085"/>
    </source>
</evidence>
<feature type="domain" description="Histidine kinase" evidence="8">
    <location>
        <begin position="370"/>
        <end position="585"/>
    </location>
</feature>
<evidence type="ECO:0000256" key="2">
    <source>
        <dbReference type="ARBA" id="ARBA00012438"/>
    </source>
</evidence>
<sequence>MEILSNPFSATLVISSLLIGALSFYIAYMLSDSTRWIAVTMILVCIWGFFYGLELSSTTHDQMLFWIDYEYIGISFMPAAWLVFSLQYTGYKKWQSPLILVAIFLIPILTFLAVITNDFHHLHYLHTEVNTTSPFPILSIEVGPWYYIHTAYSYIAFVTGTLILWKRFRFADPIFRTQTKLLIIAGFFPLILNVLYQLHIIKPFDGIDLTPFSFLLTYLLLGFAILRYSLFSLKPIAQNRIMEALNRGVLVIDARQKIVDFNPALKNFVKQPEKISIGVSVKNLFEENQEILDLINRKKESSITISIPKDPEDQIIKVDLIQMDVNKSGVYGEILLFDDQTEQFKINKRLREQKKDLEQLNDLKDKFFSIISHDLKGPIFGVKELIYMTQTGLISEEEFMELLPELSKNMEQVAILLQNLLAWASSQIRGEQLNIENFEINHLLQQQQKLLLRISQEKNIQIEIDSEEDLWVSADKNMIDLVLRNLINNAIKFSKTGEKVLLSTSLSGNRIKICVEDSGTGISPENLKKIQEGTSFTTRGQNNESGTGLGLVLVKDYVDKNNGKLSITSEMGKGSKFCLELPKGSPETI</sequence>
<dbReference type="GO" id="GO:0005886">
    <property type="term" value="C:plasma membrane"/>
    <property type="evidence" value="ECO:0007669"/>
    <property type="project" value="TreeGrafter"/>
</dbReference>
<dbReference type="Gene3D" id="1.10.287.130">
    <property type="match status" value="1"/>
</dbReference>
<dbReference type="SUPFAM" id="SSF55874">
    <property type="entry name" value="ATPase domain of HSP90 chaperone/DNA topoisomerase II/histidine kinase"/>
    <property type="match status" value="1"/>
</dbReference>
<dbReference type="GO" id="GO:0004721">
    <property type="term" value="F:phosphoprotein phosphatase activity"/>
    <property type="evidence" value="ECO:0007669"/>
    <property type="project" value="TreeGrafter"/>
</dbReference>
<evidence type="ECO:0000259" key="8">
    <source>
        <dbReference type="PROSITE" id="PS50109"/>
    </source>
</evidence>
<keyword evidence="7" id="KW-0812">Transmembrane</keyword>
<evidence type="ECO:0000313" key="9">
    <source>
        <dbReference type="EMBL" id="SHO59442.1"/>
    </source>
</evidence>
<name>A0A1M7Z3N5_9BACT</name>
<dbReference type="InterPro" id="IPR050351">
    <property type="entry name" value="BphY/WalK/GraS-like"/>
</dbReference>
<dbReference type="EC" id="2.7.13.3" evidence="2"/>
<dbReference type="InterPro" id="IPR031621">
    <property type="entry name" value="HisKA_7TM"/>
</dbReference>
<evidence type="ECO:0000256" key="4">
    <source>
        <dbReference type="ARBA" id="ARBA00022679"/>
    </source>
</evidence>
<dbReference type="SMART" id="SM00387">
    <property type="entry name" value="HATPase_c"/>
    <property type="match status" value="1"/>
</dbReference>
<dbReference type="InterPro" id="IPR036097">
    <property type="entry name" value="HisK_dim/P_sf"/>
</dbReference>
<feature type="transmembrane region" description="Helical" evidence="7">
    <location>
        <begin position="35"/>
        <end position="53"/>
    </location>
</feature>
<dbReference type="SUPFAM" id="SSF47384">
    <property type="entry name" value="Homodimeric domain of signal transducing histidine kinase"/>
    <property type="match status" value="1"/>
</dbReference>
<dbReference type="Proteomes" id="UP000184609">
    <property type="component" value="Unassembled WGS sequence"/>
</dbReference>
<dbReference type="RefSeq" id="WP_073569780.1">
    <property type="nucleotide sequence ID" value="NZ_FRXN01000001.1"/>
</dbReference>
<evidence type="ECO:0000256" key="6">
    <source>
        <dbReference type="ARBA" id="ARBA00023012"/>
    </source>
</evidence>
<dbReference type="PANTHER" id="PTHR45453:SF1">
    <property type="entry name" value="PHOSPHATE REGULON SENSOR PROTEIN PHOR"/>
    <property type="match status" value="1"/>
</dbReference>
<feature type="transmembrane region" description="Helical" evidence="7">
    <location>
        <begin position="65"/>
        <end position="86"/>
    </location>
</feature>
<dbReference type="InterPro" id="IPR005467">
    <property type="entry name" value="His_kinase_dom"/>
</dbReference>
<dbReference type="AlphaFoldDB" id="A0A1M7Z3N5"/>
<reference evidence="10" key="1">
    <citation type="submission" date="2016-12" db="EMBL/GenBank/DDBJ databases">
        <authorList>
            <person name="Varghese N."/>
            <person name="Submissions S."/>
        </authorList>
    </citation>
    <scope>NUCLEOTIDE SEQUENCE [LARGE SCALE GENOMIC DNA]</scope>
    <source>
        <strain evidence="10">DSM 25035</strain>
    </source>
</reference>
<feature type="transmembrane region" description="Helical" evidence="7">
    <location>
        <begin position="181"/>
        <end position="200"/>
    </location>
</feature>
<feature type="transmembrane region" description="Helical" evidence="7">
    <location>
        <begin position="145"/>
        <end position="165"/>
    </location>
</feature>
<dbReference type="Gene3D" id="3.30.565.10">
    <property type="entry name" value="Histidine kinase-like ATPase, C-terminal domain"/>
    <property type="match status" value="1"/>
</dbReference>
<dbReference type="CDD" id="cd00082">
    <property type="entry name" value="HisKA"/>
    <property type="match status" value="1"/>
</dbReference>
<dbReference type="InterPro" id="IPR004358">
    <property type="entry name" value="Sig_transdc_His_kin-like_C"/>
</dbReference>
<dbReference type="InterPro" id="IPR003661">
    <property type="entry name" value="HisK_dim/P_dom"/>
</dbReference>
<protein>
    <recommendedName>
        <fullName evidence="2">histidine kinase</fullName>
        <ecNumber evidence="2">2.7.13.3</ecNumber>
    </recommendedName>
</protein>
<accession>A0A1M7Z3N5</accession>
<dbReference type="Pfam" id="PF16927">
    <property type="entry name" value="HisKA_7TM"/>
    <property type="match status" value="1"/>
</dbReference>
<dbReference type="EMBL" id="FRXN01000001">
    <property type="protein sequence ID" value="SHO59442.1"/>
    <property type="molecule type" value="Genomic_DNA"/>
</dbReference>
<keyword evidence="10" id="KW-1185">Reference proteome</keyword>
<organism evidence="9 10">
    <name type="scientific">Algoriphagus zhangzhouensis</name>
    <dbReference type="NCBI Taxonomy" id="1073327"/>
    <lineage>
        <taxon>Bacteria</taxon>
        <taxon>Pseudomonadati</taxon>
        <taxon>Bacteroidota</taxon>
        <taxon>Cytophagia</taxon>
        <taxon>Cytophagales</taxon>
        <taxon>Cyclobacteriaceae</taxon>
        <taxon>Algoriphagus</taxon>
    </lineage>
</organism>
<keyword evidence="4" id="KW-0808">Transferase</keyword>